<dbReference type="Proteomes" id="UP000010474">
    <property type="component" value="Chromosome"/>
</dbReference>
<proteinExistence type="predicted"/>
<organism evidence="1 2">
    <name type="scientific">Anabaena cylindrica (strain ATCC 27899 / PCC 7122)</name>
    <dbReference type="NCBI Taxonomy" id="272123"/>
    <lineage>
        <taxon>Bacteria</taxon>
        <taxon>Bacillati</taxon>
        <taxon>Cyanobacteriota</taxon>
        <taxon>Cyanophyceae</taxon>
        <taxon>Nostocales</taxon>
        <taxon>Nostocaceae</taxon>
        <taxon>Anabaena</taxon>
    </lineage>
</organism>
<dbReference type="STRING" id="272123.Anacy_0928"/>
<name>K9ZCQ5_ANACC</name>
<evidence type="ECO:0000313" key="2">
    <source>
        <dbReference type="Proteomes" id="UP000010474"/>
    </source>
</evidence>
<gene>
    <name evidence="1" type="ordered locus">Anacy_0928</name>
</gene>
<evidence type="ECO:0000313" key="1">
    <source>
        <dbReference type="EMBL" id="AFZ56504.1"/>
    </source>
</evidence>
<accession>K9ZCQ5</accession>
<dbReference type="HOGENOM" id="CLU_3163913_0_0_3"/>
<sequence length="47" mass="5663">MHYIVTYTESLFTLSVKTLYDRVILLTYRSLKVTQYVELYQNGDRLN</sequence>
<dbReference type="KEGG" id="acy:Anacy_0928"/>
<dbReference type="EMBL" id="CP003659">
    <property type="protein sequence ID" value="AFZ56504.1"/>
    <property type="molecule type" value="Genomic_DNA"/>
</dbReference>
<keyword evidence="2" id="KW-1185">Reference proteome</keyword>
<reference evidence="2" key="1">
    <citation type="journal article" date="2013" name="Proc. Natl. Acad. Sci. U.S.A.">
        <title>Improving the coverage of the cyanobacterial phylum using diversity-driven genome sequencing.</title>
        <authorList>
            <person name="Shih P.M."/>
            <person name="Wu D."/>
            <person name="Latifi A."/>
            <person name="Axen S.D."/>
            <person name="Fewer D.P."/>
            <person name="Talla E."/>
            <person name="Calteau A."/>
            <person name="Cai F."/>
            <person name="Tandeau de Marsac N."/>
            <person name="Rippka R."/>
            <person name="Herdman M."/>
            <person name="Sivonen K."/>
            <person name="Coursin T."/>
            <person name="Laurent T."/>
            <person name="Goodwin L."/>
            <person name="Nolan M."/>
            <person name="Davenport K.W."/>
            <person name="Han C.S."/>
            <person name="Rubin E.M."/>
            <person name="Eisen J.A."/>
            <person name="Woyke T."/>
            <person name="Gugger M."/>
            <person name="Kerfeld C.A."/>
        </authorList>
    </citation>
    <scope>NUCLEOTIDE SEQUENCE [LARGE SCALE GENOMIC DNA]</scope>
    <source>
        <strain evidence="2">ATCC 27899 / PCC 7122</strain>
    </source>
</reference>
<dbReference type="AlphaFoldDB" id="K9ZCQ5"/>
<protein>
    <submittedName>
        <fullName evidence="1">Uncharacterized protein</fullName>
    </submittedName>
</protein>